<evidence type="ECO:0000313" key="3">
    <source>
        <dbReference type="Proteomes" id="UP000821866"/>
    </source>
</evidence>
<protein>
    <submittedName>
        <fullName evidence="2">Uncharacterized protein</fullName>
    </submittedName>
</protein>
<dbReference type="AlphaFoldDB" id="A0A9J6DZK7"/>
<dbReference type="Proteomes" id="UP000821866">
    <property type="component" value="Chromosome 4"/>
</dbReference>
<proteinExistence type="predicted"/>
<gene>
    <name evidence="2" type="ORF">HPB51_007460</name>
</gene>
<organism evidence="2 3">
    <name type="scientific">Rhipicephalus microplus</name>
    <name type="common">Cattle tick</name>
    <name type="synonym">Boophilus microplus</name>
    <dbReference type="NCBI Taxonomy" id="6941"/>
    <lineage>
        <taxon>Eukaryota</taxon>
        <taxon>Metazoa</taxon>
        <taxon>Ecdysozoa</taxon>
        <taxon>Arthropoda</taxon>
        <taxon>Chelicerata</taxon>
        <taxon>Arachnida</taxon>
        <taxon>Acari</taxon>
        <taxon>Parasitiformes</taxon>
        <taxon>Ixodida</taxon>
        <taxon>Ixodoidea</taxon>
        <taxon>Ixodidae</taxon>
        <taxon>Rhipicephalinae</taxon>
        <taxon>Rhipicephalus</taxon>
        <taxon>Boophilus</taxon>
    </lineage>
</organism>
<keyword evidence="3" id="KW-1185">Reference proteome</keyword>
<dbReference type="EMBL" id="JABSTU010000006">
    <property type="protein sequence ID" value="KAH8027719.1"/>
    <property type="molecule type" value="Genomic_DNA"/>
</dbReference>
<sequence>MGHERPMAATTPTALDAGCDYIDGMDFREADAHDLATLRDSNTSNAGSSRQRELDGDWLLPPLEVWTQERPRRKPKYRGLPPLPMNDFKVIVRPHQGLTEKILTSPMLAVAVIAACEGLITGEHFSLRIKPGSNIVIVSTPHQEVAEKVSRIASLMVNGRPDAVKAYVAASERATRGVIHGLQPHTPPYELKANLRPDIPVFRICGMRDPVPSHECLPKCAACGDDCLTGDLTCKKRLKPLRHTRYNSDKQTLNSPVEHTTTKMKKHLR</sequence>
<evidence type="ECO:0000313" key="2">
    <source>
        <dbReference type="EMBL" id="KAH8027719.1"/>
    </source>
</evidence>
<name>A0A9J6DZK7_RHIMP</name>
<feature type="region of interest" description="Disordered" evidence="1">
    <location>
        <begin position="248"/>
        <end position="269"/>
    </location>
</feature>
<evidence type="ECO:0000256" key="1">
    <source>
        <dbReference type="SAM" id="MobiDB-lite"/>
    </source>
</evidence>
<feature type="compositionally biased region" description="Polar residues" evidence="1">
    <location>
        <begin position="249"/>
        <end position="259"/>
    </location>
</feature>
<accession>A0A9J6DZK7</accession>
<comment type="caution">
    <text evidence="2">The sequence shown here is derived from an EMBL/GenBank/DDBJ whole genome shotgun (WGS) entry which is preliminary data.</text>
</comment>
<reference evidence="2" key="1">
    <citation type="journal article" date="2020" name="Cell">
        <title>Large-Scale Comparative Analyses of Tick Genomes Elucidate Their Genetic Diversity and Vector Capacities.</title>
        <authorList>
            <consortium name="Tick Genome and Microbiome Consortium (TIGMIC)"/>
            <person name="Jia N."/>
            <person name="Wang J."/>
            <person name="Shi W."/>
            <person name="Du L."/>
            <person name="Sun Y."/>
            <person name="Zhan W."/>
            <person name="Jiang J.F."/>
            <person name="Wang Q."/>
            <person name="Zhang B."/>
            <person name="Ji P."/>
            <person name="Bell-Sakyi L."/>
            <person name="Cui X.M."/>
            <person name="Yuan T.T."/>
            <person name="Jiang B.G."/>
            <person name="Yang W.F."/>
            <person name="Lam T.T."/>
            <person name="Chang Q.C."/>
            <person name="Ding S.J."/>
            <person name="Wang X.J."/>
            <person name="Zhu J.G."/>
            <person name="Ruan X.D."/>
            <person name="Zhao L."/>
            <person name="Wei J.T."/>
            <person name="Ye R.Z."/>
            <person name="Que T.C."/>
            <person name="Du C.H."/>
            <person name="Zhou Y.H."/>
            <person name="Cheng J.X."/>
            <person name="Dai P.F."/>
            <person name="Guo W.B."/>
            <person name="Han X.H."/>
            <person name="Huang E.J."/>
            <person name="Li L.F."/>
            <person name="Wei W."/>
            <person name="Gao Y.C."/>
            <person name="Liu J.Z."/>
            <person name="Shao H.Z."/>
            <person name="Wang X."/>
            <person name="Wang C.C."/>
            <person name="Yang T.C."/>
            <person name="Huo Q.B."/>
            <person name="Li W."/>
            <person name="Chen H.Y."/>
            <person name="Chen S.E."/>
            <person name="Zhou L.G."/>
            <person name="Ni X.B."/>
            <person name="Tian J.H."/>
            <person name="Sheng Y."/>
            <person name="Liu T."/>
            <person name="Pan Y.S."/>
            <person name="Xia L.Y."/>
            <person name="Li J."/>
            <person name="Zhao F."/>
            <person name="Cao W.C."/>
        </authorList>
    </citation>
    <scope>NUCLEOTIDE SEQUENCE</scope>
    <source>
        <strain evidence="2">Rmic-2018</strain>
    </source>
</reference>
<reference evidence="2" key="2">
    <citation type="submission" date="2021-09" db="EMBL/GenBank/DDBJ databases">
        <authorList>
            <person name="Jia N."/>
            <person name="Wang J."/>
            <person name="Shi W."/>
            <person name="Du L."/>
            <person name="Sun Y."/>
            <person name="Zhan W."/>
            <person name="Jiang J."/>
            <person name="Wang Q."/>
            <person name="Zhang B."/>
            <person name="Ji P."/>
            <person name="Sakyi L.B."/>
            <person name="Cui X."/>
            <person name="Yuan T."/>
            <person name="Jiang B."/>
            <person name="Yang W."/>
            <person name="Lam T.T.-Y."/>
            <person name="Chang Q."/>
            <person name="Ding S."/>
            <person name="Wang X."/>
            <person name="Zhu J."/>
            <person name="Ruan X."/>
            <person name="Zhao L."/>
            <person name="Wei J."/>
            <person name="Que T."/>
            <person name="Du C."/>
            <person name="Cheng J."/>
            <person name="Dai P."/>
            <person name="Han X."/>
            <person name="Huang E."/>
            <person name="Gao Y."/>
            <person name="Liu J."/>
            <person name="Shao H."/>
            <person name="Ye R."/>
            <person name="Li L."/>
            <person name="Wei W."/>
            <person name="Wang X."/>
            <person name="Wang C."/>
            <person name="Huo Q."/>
            <person name="Li W."/>
            <person name="Guo W."/>
            <person name="Chen H."/>
            <person name="Chen S."/>
            <person name="Zhou L."/>
            <person name="Zhou L."/>
            <person name="Ni X."/>
            <person name="Tian J."/>
            <person name="Zhou Y."/>
            <person name="Sheng Y."/>
            <person name="Liu T."/>
            <person name="Pan Y."/>
            <person name="Xia L."/>
            <person name="Li J."/>
            <person name="Zhao F."/>
            <person name="Cao W."/>
        </authorList>
    </citation>
    <scope>NUCLEOTIDE SEQUENCE</scope>
    <source>
        <strain evidence="2">Rmic-2018</strain>
        <tissue evidence="2">Larvae</tissue>
    </source>
</reference>